<evidence type="ECO:0000256" key="4">
    <source>
        <dbReference type="ARBA" id="ARBA00022807"/>
    </source>
</evidence>
<dbReference type="SUPFAM" id="SSF54001">
    <property type="entry name" value="Cysteine proteinases"/>
    <property type="match status" value="1"/>
</dbReference>
<feature type="domain" description="Ubiquitin-like protease family profile" evidence="5">
    <location>
        <begin position="10"/>
        <end position="179"/>
    </location>
</feature>
<evidence type="ECO:0000256" key="1">
    <source>
        <dbReference type="ARBA" id="ARBA00005234"/>
    </source>
</evidence>
<proteinExistence type="inferred from homology"/>
<dbReference type="Pfam" id="PF02902">
    <property type="entry name" value="Peptidase_C48"/>
    <property type="match status" value="1"/>
</dbReference>
<dbReference type="Proteomes" id="UP001648503">
    <property type="component" value="Unassembled WGS sequence"/>
</dbReference>
<gene>
    <name evidence="6" type="ORF">BASA50_007366</name>
</gene>
<comment type="caution">
    <text evidence="6">The sequence shown here is derived from an EMBL/GenBank/DDBJ whole genome shotgun (WGS) entry which is preliminary data.</text>
</comment>
<dbReference type="InterPro" id="IPR044613">
    <property type="entry name" value="Nep1/2-like"/>
</dbReference>
<dbReference type="EMBL" id="JAFCIX010000356">
    <property type="protein sequence ID" value="KAH6593415.1"/>
    <property type="molecule type" value="Genomic_DNA"/>
</dbReference>
<organism evidence="6 7">
    <name type="scientific">Batrachochytrium salamandrivorans</name>
    <dbReference type="NCBI Taxonomy" id="1357716"/>
    <lineage>
        <taxon>Eukaryota</taxon>
        <taxon>Fungi</taxon>
        <taxon>Fungi incertae sedis</taxon>
        <taxon>Chytridiomycota</taxon>
        <taxon>Chytridiomycota incertae sedis</taxon>
        <taxon>Chytridiomycetes</taxon>
        <taxon>Rhizophydiales</taxon>
        <taxon>Rhizophydiales incertae sedis</taxon>
        <taxon>Batrachochytrium</taxon>
    </lineage>
</organism>
<dbReference type="PANTHER" id="PTHR46468:SF1">
    <property type="entry name" value="SENTRIN-SPECIFIC PROTEASE 8"/>
    <property type="match status" value="1"/>
</dbReference>
<dbReference type="Gene3D" id="3.40.395.10">
    <property type="entry name" value="Adenoviral Proteinase, Chain A"/>
    <property type="match status" value="1"/>
</dbReference>
<keyword evidence="3" id="KW-0378">Hydrolase</keyword>
<dbReference type="InterPro" id="IPR003653">
    <property type="entry name" value="Peptidase_C48_C"/>
</dbReference>
<keyword evidence="4" id="KW-0788">Thiol protease</keyword>
<dbReference type="InterPro" id="IPR038765">
    <property type="entry name" value="Papain-like_cys_pep_sf"/>
</dbReference>
<sequence length="231" mass="26076">MSVILHFGDVQVTSMDLDSLAPKEWVGDGVIQFYYEFLEKSVCLPHAKEMLLLQPAVAFLIANSQDPRQLRDALPPDLVFKKVIFIPINNSNGGQGGGSHWSLLCFFRPLNTYYYYDSMGVANLDYAKQAMRSLHDLVGDQENPSLVCIETPVQVNAHASLPLVGYDCGVYVIAITELLCLRIIDRDFNALEKPQDLSLWKLDHCISPHSISEKRTLVRNLISELAEKWKH</sequence>
<dbReference type="PROSITE" id="PS50600">
    <property type="entry name" value="ULP_PROTEASE"/>
    <property type="match status" value="1"/>
</dbReference>
<accession>A0ABQ8FA58</accession>
<evidence type="ECO:0000259" key="5">
    <source>
        <dbReference type="PROSITE" id="PS50600"/>
    </source>
</evidence>
<evidence type="ECO:0000313" key="6">
    <source>
        <dbReference type="EMBL" id="KAH6593415.1"/>
    </source>
</evidence>
<dbReference type="PANTHER" id="PTHR46468">
    <property type="entry name" value="SENTRIN-SPECIFIC PROTEASE 8"/>
    <property type="match status" value="1"/>
</dbReference>
<protein>
    <recommendedName>
        <fullName evidence="5">Ubiquitin-like protease family profile domain-containing protein</fullName>
    </recommendedName>
</protein>
<name>A0ABQ8FA58_9FUNG</name>
<evidence type="ECO:0000313" key="7">
    <source>
        <dbReference type="Proteomes" id="UP001648503"/>
    </source>
</evidence>
<evidence type="ECO:0000256" key="2">
    <source>
        <dbReference type="ARBA" id="ARBA00022670"/>
    </source>
</evidence>
<comment type="similarity">
    <text evidence="1">Belongs to the peptidase C48 family.</text>
</comment>
<keyword evidence="7" id="KW-1185">Reference proteome</keyword>
<reference evidence="6 7" key="1">
    <citation type="submission" date="2021-02" db="EMBL/GenBank/DDBJ databases">
        <title>Variation within the Batrachochytrium salamandrivorans European outbreak.</title>
        <authorList>
            <person name="Kelly M."/>
            <person name="Pasmans F."/>
            <person name="Shea T.P."/>
            <person name="Munoz J.F."/>
            <person name="Carranza S."/>
            <person name="Cuomo C.A."/>
            <person name="Martel A."/>
        </authorList>
    </citation>
    <scope>NUCLEOTIDE SEQUENCE [LARGE SCALE GENOMIC DNA]</scope>
    <source>
        <strain evidence="6 7">AMFP18/2</strain>
    </source>
</reference>
<keyword evidence="2" id="KW-0645">Protease</keyword>
<evidence type="ECO:0000256" key="3">
    <source>
        <dbReference type="ARBA" id="ARBA00022801"/>
    </source>
</evidence>